<dbReference type="SUPFAM" id="SSF52540">
    <property type="entry name" value="P-loop containing nucleoside triphosphate hydrolases"/>
    <property type="match status" value="1"/>
</dbReference>
<dbReference type="KEGG" id="tet:TTHERM_00681700"/>
<evidence type="ECO:0000259" key="10">
    <source>
        <dbReference type="PROSITE" id="PS50067"/>
    </source>
</evidence>
<evidence type="ECO:0000256" key="4">
    <source>
        <dbReference type="ARBA" id="ARBA00022840"/>
    </source>
</evidence>
<sequence>MPTRIGVAIRVRPLLESEKQKNLTCTKLQVKHSSKSIQIQLDDRTTKSFKFDQVLDEQCSQNDLYEKNSIDQLIQKVIEGYHSTIFAYGQTGSGKTFSMEGFDYEMATDSNKKQVLKPIINYENLDQQGIIPRTVHKLFEKIQIAHNKNERIYKVYLSYLQIYNEKIYDLLNTDQLKKNDGPGLKLRWNKKDQFQVENLLVFECSNLQEAYDMLSKGIKNKIMASHKLNAQSSRSHCILTIKVDSISRLDPDNLISAKLHLVDLAGSERQSQTGTEGQNFKECIEINKSLFTLRQVISALADQSMQSQEETQQGNNNSVKQFHVPYRDSKLTSLLKQSIGGNSYCLMIACLSPCDCYYEENMSTLNYATKASQISNEPVKNEDPKNRLIAELKAKIEELTKDLARANEHIAFLSKFSTENINKYGTDILKMQRNKQTSIQQIQEESLKEEEHNQIKTSSKEKETKRQDETPKKERSDETPKKVKPEENSANQSQLQSSVKKSLNKMSSELSIDGGLMSSDMIIRRLVESANMVRDLLQSNINMREMIEKLTKNNEQTENELNILQMENSDLREKIEIMENILSKDIENEKELKSKFDYKKVLEESETNNIIADETNGFQKTNTKTFTSDFGFQTITRQEIVNEIHQLRKEKKNLSQRLKSLELENNELHTRLNPNALYGEPTRMHLNQTLDMIASSTAQNQQNNSAYLMTQNFKSASAKLKKSQLGSRVSAKTSMNAIEEFSPPPQNTQHYNSFINTQQQFSTLYQQKMGSSNNQFNNTMYYNNLKGQKHNSYNYEQSPESQPFPNQLRQQLLYTRTSSSQKNDNSFTQANARLPSTGYRNTQNSSYNAGDSSFIERQENYAFEQPQYSNFARNTPQFNQNNNLYESTSPGWSNTNQIKYQNKAMMQTQYPSNNTGSNNQNFPNQSKQKNLRALSQNSSKRPPVIRQHVNLPKNF</sequence>
<name>I7MMV9_TETTS</name>
<evidence type="ECO:0000256" key="1">
    <source>
        <dbReference type="ARBA" id="ARBA00004496"/>
    </source>
</evidence>
<feature type="domain" description="Kinesin motor" evidence="10">
    <location>
        <begin position="4"/>
        <end position="374"/>
    </location>
</feature>
<evidence type="ECO:0000256" key="3">
    <source>
        <dbReference type="ARBA" id="ARBA00022741"/>
    </source>
</evidence>
<evidence type="ECO:0000313" key="11">
    <source>
        <dbReference type="EMBL" id="EAS07064.1"/>
    </source>
</evidence>
<dbReference type="PROSITE" id="PS50067">
    <property type="entry name" value="KINESIN_MOTOR_2"/>
    <property type="match status" value="1"/>
</dbReference>
<feature type="compositionally biased region" description="Polar residues" evidence="9">
    <location>
        <begin position="908"/>
        <end position="940"/>
    </location>
</feature>
<dbReference type="STRING" id="312017.I7MMV9"/>
<dbReference type="GO" id="GO:0005875">
    <property type="term" value="C:microtubule associated complex"/>
    <property type="evidence" value="ECO:0007669"/>
    <property type="project" value="TreeGrafter"/>
</dbReference>
<dbReference type="GO" id="GO:0007052">
    <property type="term" value="P:mitotic spindle organization"/>
    <property type="evidence" value="ECO:0007669"/>
    <property type="project" value="TreeGrafter"/>
</dbReference>
<keyword evidence="7" id="KW-0493">Microtubule</keyword>
<dbReference type="OMA" id="INMREMI"/>
<dbReference type="InParanoid" id="I7MMV9"/>
<evidence type="ECO:0000313" key="12">
    <source>
        <dbReference type="Proteomes" id="UP000009168"/>
    </source>
</evidence>
<feature type="compositionally biased region" description="Polar residues" evidence="9">
    <location>
        <begin position="817"/>
        <end position="831"/>
    </location>
</feature>
<dbReference type="AlphaFoldDB" id="I7MMV9"/>
<comment type="subcellular location">
    <subcellularLocation>
        <location evidence="1">Cytoplasm</location>
    </subcellularLocation>
</comment>
<dbReference type="PANTHER" id="PTHR47969">
    <property type="entry name" value="CHROMOSOME-ASSOCIATED KINESIN KIF4A-RELATED"/>
    <property type="match status" value="1"/>
</dbReference>
<evidence type="ECO:0000256" key="2">
    <source>
        <dbReference type="ARBA" id="ARBA00022490"/>
    </source>
</evidence>
<feature type="region of interest" description="Disordered" evidence="9">
    <location>
        <begin position="439"/>
        <end position="502"/>
    </location>
</feature>
<dbReference type="InterPro" id="IPR019821">
    <property type="entry name" value="Kinesin_motor_CS"/>
</dbReference>
<evidence type="ECO:0000256" key="8">
    <source>
        <dbReference type="SAM" id="Coils"/>
    </source>
</evidence>
<dbReference type="Pfam" id="PF00225">
    <property type="entry name" value="Kinesin"/>
    <property type="match status" value="1"/>
</dbReference>
<dbReference type="PROSITE" id="PS00411">
    <property type="entry name" value="KINESIN_MOTOR_1"/>
    <property type="match status" value="1"/>
</dbReference>
<dbReference type="GO" id="GO:0003777">
    <property type="term" value="F:microtubule motor activity"/>
    <property type="evidence" value="ECO:0007669"/>
    <property type="project" value="InterPro"/>
</dbReference>
<evidence type="ECO:0000256" key="9">
    <source>
        <dbReference type="SAM" id="MobiDB-lite"/>
    </source>
</evidence>
<evidence type="ECO:0000256" key="5">
    <source>
        <dbReference type="ARBA" id="ARBA00023054"/>
    </source>
</evidence>
<keyword evidence="3 6" id="KW-0547">Nucleotide-binding</keyword>
<feature type="compositionally biased region" description="Basic and acidic residues" evidence="9">
    <location>
        <begin position="445"/>
        <end position="487"/>
    </location>
</feature>
<dbReference type="GO" id="GO:0005524">
    <property type="term" value="F:ATP binding"/>
    <property type="evidence" value="ECO:0007669"/>
    <property type="project" value="UniProtKB-UniRule"/>
</dbReference>
<feature type="coiled-coil region" evidence="8">
    <location>
        <begin position="533"/>
        <end position="581"/>
    </location>
</feature>
<reference evidence="12" key="1">
    <citation type="journal article" date="2006" name="PLoS Biol.">
        <title>Macronuclear genome sequence of the ciliate Tetrahymena thermophila, a model eukaryote.</title>
        <authorList>
            <person name="Eisen J.A."/>
            <person name="Coyne R.S."/>
            <person name="Wu M."/>
            <person name="Wu D."/>
            <person name="Thiagarajan M."/>
            <person name="Wortman J.R."/>
            <person name="Badger J.H."/>
            <person name="Ren Q."/>
            <person name="Amedeo P."/>
            <person name="Jones K.M."/>
            <person name="Tallon L.J."/>
            <person name="Delcher A.L."/>
            <person name="Salzberg S.L."/>
            <person name="Silva J.C."/>
            <person name="Haas B.J."/>
            <person name="Majoros W.H."/>
            <person name="Farzad M."/>
            <person name="Carlton J.M."/>
            <person name="Smith R.K. Jr."/>
            <person name="Garg J."/>
            <person name="Pearlman R.E."/>
            <person name="Karrer K.M."/>
            <person name="Sun L."/>
            <person name="Manning G."/>
            <person name="Elde N.C."/>
            <person name="Turkewitz A.P."/>
            <person name="Asai D.J."/>
            <person name="Wilkes D.E."/>
            <person name="Wang Y."/>
            <person name="Cai H."/>
            <person name="Collins K."/>
            <person name="Stewart B.A."/>
            <person name="Lee S.R."/>
            <person name="Wilamowska K."/>
            <person name="Weinberg Z."/>
            <person name="Ruzzo W.L."/>
            <person name="Wloga D."/>
            <person name="Gaertig J."/>
            <person name="Frankel J."/>
            <person name="Tsao C.-C."/>
            <person name="Gorovsky M.A."/>
            <person name="Keeling P.J."/>
            <person name="Waller R.F."/>
            <person name="Patron N.J."/>
            <person name="Cherry J.M."/>
            <person name="Stover N.A."/>
            <person name="Krieger C.J."/>
            <person name="del Toro C."/>
            <person name="Ryder H.F."/>
            <person name="Williamson S.C."/>
            <person name="Barbeau R.A."/>
            <person name="Hamilton E.P."/>
            <person name="Orias E."/>
        </authorList>
    </citation>
    <scope>NUCLEOTIDE SEQUENCE [LARGE SCALE GENOMIC DNA]</scope>
    <source>
        <strain evidence="12">SB210</strain>
    </source>
</reference>
<comment type="similarity">
    <text evidence="6 7">Belongs to the TRAFAC class myosin-kinesin ATPase superfamily. Kinesin family.</text>
</comment>
<dbReference type="CDD" id="cd00106">
    <property type="entry name" value="KISc"/>
    <property type="match status" value="1"/>
</dbReference>
<feature type="region of interest" description="Disordered" evidence="9">
    <location>
        <begin position="817"/>
        <end position="846"/>
    </location>
</feature>
<feature type="compositionally biased region" description="Low complexity" evidence="9">
    <location>
        <begin position="491"/>
        <end position="502"/>
    </location>
</feature>
<dbReference type="GO" id="GO:0005874">
    <property type="term" value="C:microtubule"/>
    <property type="evidence" value="ECO:0007669"/>
    <property type="project" value="UniProtKB-KW"/>
</dbReference>
<dbReference type="OrthoDB" id="3176171at2759"/>
<feature type="coiled-coil region" evidence="8">
    <location>
        <begin position="637"/>
        <end position="671"/>
    </location>
</feature>
<keyword evidence="12" id="KW-1185">Reference proteome</keyword>
<dbReference type="GO" id="GO:0005737">
    <property type="term" value="C:cytoplasm"/>
    <property type="evidence" value="ECO:0007669"/>
    <property type="project" value="UniProtKB-SubCell"/>
</dbReference>
<keyword evidence="5 8" id="KW-0175">Coiled coil</keyword>
<dbReference type="InterPro" id="IPR036961">
    <property type="entry name" value="Kinesin_motor_dom_sf"/>
</dbReference>
<dbReference type="GeneID" id="7842111"/>
<feature type="region of interest" description="Disordered" evidence="9">
    <location>
        <begin position="908"/>
        <end position="955"/>
    </location>
</feature>
<dbReference type="Proteomes" id="UP000009168">
    <property type="component" value="Unassembled WGS sequence"/>
</dbReference>
<organism evidence="11 12">
    <name type="scientific">Tetrahymena thermophila (strain SB210)</name>
    <dbReference type="NCBI Taxonomy" id="312017"/>
    <lineage>
        <taxon>Eukaryota</taxon>
        <taxon>Sar</taxon>
        <taxon>Alveolata</taxon>
        <taxon>Ciliophora</taxon>
        <taxon>Intramacronucleata</taxon>
        <taxon>Oligohymenophorea</taxon>
        <taxon>Hymenostomatida</taxon>
        <taxon>Tetrahymenina</taxon>
        <taxon>Tetrahymenidae</taxon>
        <taxon>Tetrahymena</taxon>
    </lineage>
</organism>
<gene>
    <name evidence="11" type="ORF">TTHERM_00681700</name>
</gene>
<dbReference type="PRINTS" id="PR00380">
    <property type="entry name" value="KINESINHEAVY"/>
</dbReference>
<proteinExistence type="inferred from homology"/>
<dbReference type="eggNOG" id="KOG4280">
    <property type="taxonomic scope" value="Eukaryota"/>
</dbReference>
<dbReference type="GO" id="GO:0007018">
    <property type="term" value="P:microtubule-based movement"/>
    <property type="evidence" value="ECO:0007669"/>
    <property type="project" value="InterPro"/>
</dbReference>
<dbReference type="PANTHER" id="PTHR47969:SF15">
    <property type="entry name" value="CHROMOSOME-ASSOCIATED KINESIN KIF4A-RELATED"/>
    <property type="match status" value="1"/>
</dbReference>
<dbReference type="InterPro" id="IPR027417">
    <property type="entry name" value="P-loop_NTPase"/>
</dbReference>
<dbReference type="SMART" id="SM00129">
    <property type="entry name" value="KISc"/>
    <property type="match status" value="1"/>
</dbReference>
<keyword evidence="2" id="KW-0963">Cytoplasm</keyword>
<dbReference type="GO" id="GO:0051231">
    <property type="term" value="P:spindle elongation"/>
    <property type="evidence" value="ECO:0007669"/>
    <property type="project" value="TreeGrafter"/>
</dbReference>
<evidence type="ECO:0000256" key="7">
    <source>
        <dbReference type="RuleBase" id="RU000394"/>
    </source>
</evidence>
<dbReference type="Gene3D" id="3.40.850.10">
    <property type="entry name" value="Kinesin motor domain"/>
    <property type="match status" value="1"/>
</dbReference>
<dbReference type="HOGENOM" id="CLU_308947_0_0_1"/>
<dbReference type="RefSeq" id="XP_001027306.1">
    <property type="nucleotide sequence ID" value="XM_001027306.1"/>
</dbReference>
<protein>
    <recommendedName>
        <fullName evidence="7">Kinesin-like protein</fullName>
    </recommendedName>
</protein>
<dbReference type="InterPro" id="IPR001752">
    <property type="entry name" value="Kinesin_motor_dom"/>
</dbReference>
<feature type="binding site" evidence="6">
    <location>
        <begin position="89"/>
        <end position="96"/>
    </location>
    <ligand>
        <name>ATP</name>
        <dbReference type="ChEBI" id="CHEBI:30616"/>
    </ligand>
</feature>
<dbReference type="InterPro" id="IPR027640">
    <property type="entry name" value="Kinesin-like_fam"/>
</dbReference>
<keyword evidence="6 7" id="KW-0505">Motor protein</keyword>
<keyword evidence="4 6" id="KW-0067">ATP-binding</keyword>
<evidence type="ECO:0000256" key="6">
    <source>
        <dbReference type="PROSITE-ProRule" id="PRU00283"/>
    </source>
</evidence>
<dbReference type="EMBL" id="GG662247">
    <property type="protein sequence ID" value="EAS07064.1"/>
    <property type="molecule type" value="Genomic_DNA"/>
</dbReference>
<dbReference type="GO" id="GO:0008017">
    <property type="term" value="F:microtubule binding"/>
    <property type="evidence" value="ECO:0007669"/>
    <property type="project" value="InterPro"/>
</dbReference>
<accession>I7MMV9</accession>